<accession>A0A8D0GWX5</accession>
<organism evidence="1 2">
    <name type="scientific">Sphenodon punctatus</name>
    <name type="common">Tuatara</name>
    <name type="synonym">Hatteria punctata</name>
    <dbReference type="NCBI Taxonomy" id="8508"/>
    <lineage>
        <taxon>Eukaryota</taxon>
        <taxon>Metazoa</taxon>
        <taxon>Chordata</taxon>
        <taxon>Craniata</taxon>
        <taxon>Vertebrata</taxon>
        <taxon>Euteleostomi</taxon>
        <taxon>Lepidosauria</taxon>
        <taxon>Sphenodontia</taxon>
        <taxon>Sphenodontidae</taxon>
        <taxon>Sphenodon</taxon>
    </lineage>
</organism>
<dbReference type="PANTHER" id="PTHR46333">
    <property type="entry name" value="CYTOKINESIS PROTEIN 3"/>
    <property type="match status" value="1"/>
</dbReference>
<dbReference type="PANTHER" id="PTHR46333:SF3">
    <property type="entry name" value="KYPHOSCOLIOSIS PEPTIDASE"/>
    <property type="match status" value="1"/>
</dbReference>
<reference evidence="1" key="1">
    <citation type="submission" date="2025-08" db="UniProtKB">
        <authorList>
            <consortium name="Ensembl"/>
        </authorList>
    </citation>
    <scope>IDENTIFICATION</scope>
</reference>
<dbReference type="GO" id="GO:0007528">
    <property type="term" value="P:neuromuscular junction development"/>
    <property type="evidence" value="ECO:0007669"/>
    <property type="project" value="TreeGrafter"/>
</dbReference>
<protein>
    <submittedName>
        <fullName evidence="1">Uncharacterized protein</fullName>
    </submittedName>
</protein>
<evidence type="ECO:0000313" key="2">
    <source>
        <dbReference type="Proteomes" id="UP000694392"/>
    </source>
</evidence>
<name>A0A8D0GWX5_SPHPU</name>
<dbReference type="GO" id="GO:0007517">
    <property type="term" value="P:muscle organ development"/>
    <property type="evidence" value="ECO:0007669"/>
    <property type="project" value="TreeGrafter"/>
</dbReference>
<dbReference type="AlphaFoldDB" id="A0A8D0GWX5"/>
<reference evidence="1" key="2">
    <citation type="submission" date="2025-09" db="UniProtKB">
        <authorList>
            <consortium name="Ensembl"/>
        </authorList>
    </citation>
    <scope>IDENTIFICATION</scope>
</reference>
<dbReference type="GeneTree" id="ENSGT00390000002887"/>
<evidence type="ECO:0000313" key="1">
    <source>
        <dbReference type="Ensembl" id="ENSSPUP00000011900.1"/>
    </source>
</evidence>
<keyword evidence="2" id="KW-1185">Reference proteome</keyword>
<dbReference type="Ensembl" id="ENSSPUT00000012690.1">
    <property type="protein sequence ID" value="ENSSPUP00000011900.1"/>
    <property type="gene ID" value="ENSSPUG00000009140.1"/>
</dbReference>
<dbReference type="InterPro" id="IPR052557">
    <property type="entry name" value="CAP/Cytokinesis_protein"/>
</dbReference>
<sequence length="78" mass="9009">MMVACLFPAYPWDQSILKSLPVNLKEFEKLDAYASKVSVRSSVEKLVQALLQEAQTDLEKTRAIWMWICHHIDNTNNT</sequence>
<dbReference type="GO" id="GO:0005737">
    <property type="term" value="C:cytoplasm"/>
    <property type="evidence" value="ECO:0007669"/>
    <property type="project" value="TreeGrafter"/>
</dbReference>
<proteinExistence type="predicted"/>
<dbReference type="Proteomes" id="UP000694392">
    <property type="component" value="Unplaced"/>
</dbReference>